<comment type="caution">
    <text evidence="1">The sequence shown here is derived from an EMBL/GenBank/DDBJ whole genome shotgun (WGS) entry which is preliminary data.</text>
</comment>
<name>A0A645D965_9ZZZZ</name>
<dbReference type="AlphaFoldDB" id="A0A645D965"/>
<protein>
    <recommendedName>
        <fullName evidence="2">Helix-turn-helix type 11 domain-containing protein</fullName>
    </recommendedName>
</protein>
<organism evidence="1">
    <name type="scientific">bioreactor metagenome</name>
    <dbReference type="NCBI Taxonomy" id="1076179"/>
    <lineage>
        <taxon>unclassified sequences</taxon>
        <taxon>metagenomes</taxon>
        <taxon>ecological metagenomes</taxon>
    </lineage>
</organism>
<reference evidence="1" key="1">
    <citation type="submission" date="2019-08" db="EMBL/GenBank/DDBJ databases">
        <authorList>
            <person name="Kucharzyk K."/>
            <person name="Murdoch R.W."/>
            <person name="Higgins S."/>
            <person name="Loffler F."/>
        </authorList>
    </citation>
    <scope>NUCLEOTIDE SEQUENCE</scope>
</reference>
<dbReference type="InterPro" id="IPR036388">
    <property type="entry name" value="WH-like_DNA-bd_sf"/>
</dbReference>
<gene>
    <name evidence="1" type="ORF">SDC9_132564</name>
</gene>
<dbReference type="Gene3D" id="1.10.10.10">
    <property type="entry name" value="Winged helix-like DNA-binding domain superfamily/Winged helix DNA-binding domain"/>
    <property type="match status" value="1"/>
</dbReference>
<evidence type="ECO:0008006" key="2">
    <source>
        <dbReference type="Google" id="ProtNLM"/>
    </source>
</evidence>
<accession>A0A645D965</accession>
<evidence type="ECO:0000313" key="1">
    <source>
        <dbReference type="EMBL" id="MPM85483.1"/>
    </source>
</evidence>
<dbReference type="EMBL" id="VSSQ01033775">
    <property type="protein sequence ID" value="MPM85483.1"/>
    <property type="molecule type" value="Genomic_DNA"/>
</dbReference>
<sequence>MTSFDEKIKEISTNTNLSSAYISKIKSIINSKNKNTFNAEEFSNYLGISVRSSRRILNQLVDGGYAKIVGEGKKNNTGRPYNIYEIKFY</sequence>
<proteinExistence type="predicted"/>